<keyword evidence="6" id="KW-1003">Cell membrane</keyword>
<dbReference type="EC" id="3.1.3.80" evidence="3"/>
<evidence type="ECO:0000256" key="14">
    <source>
        <dbReference type="ARBA" id="ARBA00043691"/>
    </source>
</evidence>
<dbReference type="EC" id="3.1.3.62" evidence="4"/>
<evidence type="ECO:0000256" key="1">
    <source>
        <dbReference type="ARBA" id="ARBA00004236"/>
    </source>
</evidence>
<evidence type="ECO:0000313" key="20">
    <source>
        <dbReference type="Proteomes" id="UP000249218"/>
    </source>
</evidence>
<accession>A0A2W1BTF1</accession>
<evidence type="ECO:0000256" key="17">
    <source>
        <dbReference type="SAM" id="SignalP"/>
    </source>
</evidence>
<comment type="catalytic activity">
    <reaction evidence="15">
        <text>(2R)-2,3-bisphosphoglycerate + H2O = (2R)-2-phosphoglycerate + phosphate</text>
        <dbReference type="Rhea" id="RHEA:27381"/>
        <dbReference type="ChEBI" id="CHEBI:15377"/>
        <dbReference type="ChEBI" id="CHEBI:43474"/>
        <dbReference type="ChEBI" id="CHEBI:58248"/>
        <dbReference type="ChEBI" id="CHEBI:58289"/>
        <dbReference type="EC" id="3.1.3.80"/>
    </reaction>
    <physiologicalReaction direction="left-to-right" evidence="15">
        <dbReference type="Rhea" id="RHEA:27382"/>
    </physiologicalReaction>
</comment>
<comment type="catalytic activity">
    <reaction evidence="14">
        <text>1D-myo-inositol hexakisphosphate + H2O = 1D-myo-inositol 1,2,4,5,6-pentakisphosphate + phosphate</text>
        <dbReference type="Rhea" id="RHEA:16989"/>
        <dbReference type="ChEBI" id="CHEBI:15377"/>
        <dbReference type="ChEBI" id="CHEBI:43474"/>
        <dbReference type="ChEBI" id="CHEBI:57798"/>
        <dbReference type="ChEBI" id="CHEBI:58130"/>
        <dbReference type="EC" id="3.1.3.62"/>
    </reaction>
    <physiologicalReaction direction="left-to-right" evidence="14">
        <dbReference type="Rhea" id="RHEA:16990"/>
    </physiologicalReaction>
</comment>
<feature type="disulfide bond" evidence="16">
    <location>
        <begin position="199"/>
        <end position="428"/>
    </location>
</feature>
<evidence type="ECO:0000256" key="4">
    <source>
        <dbReference type="ARBA" id="ARBA00013040"/>
    </source>
</evidence>
<keyword evidence="9" id="KW-0472">Membrane</keyword>
<keyword evidence="8" id="KW-0378">Hydrolase</keyword>
<evidence type="ECO:0000256" key="11">
    <source>
        <dbReference type="ARBA" id="ARBA00031642"/>
    </source>
</evidence>
<evidence type="ECO:0000256" key="16">
    <source>
        <dbReference type="PIRSR" id="PIRSR000894-2"/>
    </source>
</evidence>
<evidence type="ECO:0000256" key="12">
    <source>
        <dbReference type="ARBA" id="ARBA00043668"/>
    </source>
</evidence>
<feature type="signal peptide" evidence="17">
    <location>
        <begin position="1"/>
        <end position="18"/>
    </location>
</feature>
<reference evidence="18 20" key="1">
    <citation type="journal article" date="2017" name="BMC Biol.">
        <title>Genomic innovations, transcriptional plasticity and gene loss underlying the evolution and divergence of two highly polyphagous and invasive Helicoverpa pest species.</title>
        <authorList>
            <person name="Pearce S.L."/>
            <person name="Clarke D.F."/>
            <person name="East P.D."/>
            <person name="Elfekih S."/>
            <person name="Gordon K.H."/>
            <person name="Jermiin L.S."/>
            <person name="McGaughran A."/>
            <person name="Oakeshott J.G."/>
            <person name="Papanikolaou A."/>
            <person name="Perera O.P."/>
            <person name="Rane R.V."/>
            <person name="Richards S."/>
            <person name="Tay W.T."/>
            <person name="Walsh T.K."/>
            <person name="Anderson A."/>
            <person name="Anderson C.J."/>
            <person name="Asgari S."/>
            <person name="Board P.G."/>
            <person name="Bretschneider A."/>
            <person name="Campbell P.M."/>
            <person name="Chertemps T."/>
            <person name="Christeller J.T."/>
            <person name="Coppin C.W."/>
            <person name="Downes S.J."/>
            <person name="Duan G."/>
            <person name="Farnsworth C.A."/>
            <person name="Good R.T."/>
            <person name="Han L.B."/>
            <person name="Han Y.C."/>
            <person name="Hatje K."/>
            <person name="Horne I."/>
            <person name="Huang Y.P."/>
            <person name="Hughes D.S."/>
            <person name="Jacquin-Joly E."/>
            <person name="James W."/>
            <person name="Jhangiani S."/>
            <person name="Kollmar M."/>
            <person name="Kuwar S.S."/>
            <person name="Li S."/>
            <person name="Liu N.Y."/>
            <person name="Maibeche M.T."/>
            <person name="Miller J.R."/>
            <person name="Montagne N."/>
            <person name="Perry T."/>
            <person name="Qu J."/>
            <person name="Song S.V."/>
            <person name="Sutton G.G."/>
            <person name="Vogel H."/>
            <person name="Walenz B.P."/>
            <person name="Xu W."/>
            <person name="Zhang H.J."/>
            <person name="Zou Z."/>
            <person name="Batterham P."/>
            <person name="Edwards O.R."/>
            <person name="Feyereisen R."/>
            <person name="Gibbs R.A."/>
            <person name="Heckel D.G."/>
            <person name="McGrath A."/>
            <person name="Robin C."/>
            <person name="Scherer S.E."/>
            <person name="Worley K.C."/>
            <person name="Wu Y.D."/>
        </authorList>
    </citation>
    <scope>NUCLEOTIDE SEQUENCE [LARGE SCALE GENOMIC DNA]</scope>
    <source>
        <strain evidence="18">Harm_GR_Male_#8</strain>
        <tissue evidence="18">Whole organism</tissue>
    </source>
</reference>
<dbReference type="PANTHER" id="PTHR20963">
    <property type="entry name" value="MULTIPLE INOSITOL POLYPHOSPHATE PHOSPHATASE-RELATED"/>
    <property type="match status" value="1"/>
</dbReference>
<dbReference type="AlphaFoldDB" id="A0A2W1BTF1"/>
<dbReference type="EMBL" id="KZ149892">
    <property type="protein sequence ID" value="PZC79045.1"/>
    <property type="molecule type" value="Genomic_DNA"/>
</dbReference>
<comment type="catalytic activity">
    <reaction evidence="13">
        <text>1D-myo-inositol 1,2,4,5,6-pentakisphosphate + H2O = 1D-myo-inositol 1,2,5,6-tetrakisphosphate + phosphate</text>
        <dbReference type="Rhea" id="RHEA:77115"/>
        <dbReference type="ChEBI" id="CHEBI:15377"/>
        <dbReference type="ChEBI" id="CHEBI:43474"/>
        <dbReference type="ChEBI" id="CHEBI:57798"/>
        <dbReference type="ChEBI" id="CHEBI:195535"/>
        <dbReference type="EC" id="3.1.3.62"/>
    </reaction>
    <physiologicalReaction direction="left-to-right" evidence="13">
        <dbReference type="Rhea" id="RHEA:77116"/>
    </physiologicalReaction>
</comment>
<dbReference type="PANTHER" id="PTHR20963:SF8">
    <property type="entry name" value="MULTIPLE INOSITOL POLYPHOSPHATE PHOSPHATASE 1"/>
    <property type="match status" value="1"/>
</dbReference>
<dbReference type="InterPro" id="IPR016274">
    <property type="entry name" value="Histidine_acid_Pase_euk"/>
</dbReference>
<evidence type="ECO:0000256" key="8">
    <source>
        <dbReference type="ARBA" id="ARBA00022801"/>
    </source>
</evidence>
<dbReference type="GO" id="GO:0052745">
    <property type="term" value="F:inositol phosphate phosphatase activity"/>
    <property type="evidence" value="ECO:0007669"/>
    <property type="project" value="TreeGrafter"/>
</dbReference>
<evidence type="ECO:0000256" key="7">
    <source>
        <dbReference type="ARBA" id="ARBA00022729"/>
    </source>
</evidence>
<keyword evidence="20" id="KW-1185">Reference proteome</keyword>
<dbReference type="InterPro" id="IPR000560">
    <property type="entry name" value="His_Pase_clade-2"/>
</dbReference>
<evidence type="ECO:0000256" key="3">
    <source>
        <dbReference type="ARBA" id="ARBA00012976"/>
    </source>
</evidence>
<keyword evidence="10" id="KW-0325">Glycoprotein</keyword>
<evidence type="ECO:0000256" key="15">
    <source>
        <dbReference type="ARBA" id="ARBA00043832"/>
    </source>
</evidence>
<dbReference type="Proteomes" id="UP000249218">
    <property type="component" value="Unassembled WGS sequence"/>
</dbReference>
<dbReference type="EMBL" id="KZ149941">
    <property type="protein sequence ID" value="PZC76915.1"/>
    <property type="molecule type" value="Genomic_DNA"/>
</dbReference>
<evidence type="ECO:0000313" key="19">
    <source>
        <dbReference type="EMBL" id="PZC79045.1"/>
    </source>
</evidence>
<dbReference type="SUPFAM" id="SSF53254">
    <property type="entry name" value="Phosphoglycerate mutase-like"/>
    <property type="match status" value="1"/>
</dbReference>
<dbReference type="GO" id="GO:0003993">
    <property type="term" value="F:acid phosphatase activity"/>
    <property type="evidence" value="ECO:0007669"/>
    <property type="project" value="TreeGrafter"/>
</dbReference>
<dbReference type="Gene3D" id="3.40.50.1240">
    <property type="entry name" value="Phosphoglycerate mutase-like"/>
    <property type="match status" value="1"/>
</dbReference>
<proteinExistence type="inferred from homology"/>
<evidence type="ECO:0000256" key="9">
    <source>
        <dbReference type="ARBA" id="ARBA00023136"/>
    </source>
</evidence>
<dbReference type="OrthoDB" id="6509975at2759"/>
<feature type="chain" id="PRO_5038227708" description="Multiple inositol polyphosphate phosphatase 1" evidence="17">
    <location>
        <begin position="19"/>
        <end position="431"/>
    </location>
</feature>
<evidence type="ECO:0000256" key="10">
    <source>
        <dbReference type="ARBA" id="ARBA00023180"/>
    </source>
</evidence>
<protein>
    <recommendedName>
        <fullName evidence="5">Multiple inositol polyphosphate phosphatase 1</fullName>
        <ecNumber evidence="4">3.1.3.62</ecNumber>
        <ecNumber evidence="3">3.1.3.80</ecNumber>
    </recommendedName>
    <alternativeName>
        <fullName evidence="11">2,3-bisphosphoglycerate 3-phosphatase</fullName>
    </alternativeName>
</protein>
<dbReference type="Pfam" id="PF00328">
    <property type="entry name" value="His_Phos_2"/>
    <property type="match status" value="1"/>
</dbReference>
<evidence type="ECO:0000256" key="5">
    <source>
        <dbReference type="ARBA" id="ARBA00018097"/>
    </source>
</evidence>
<keyword evidence="16" id="KW-1015">Disulfide bond</keyword>
<name>A0A2W1BTF1_HELAM</name>
<dbReference type="GO" id="GO:0034417">
    <property type="term" value="F:bisphosphoglycerate 3-phosphatase activity"/>
    <property type="evidence" value="ECO:0007669"/>
    <property type="project" value="UniProtKB-EC"/>
</dbReference>
<feature type="disulfide bond" evidence="16">
    <location>
        <begin position="254"/>
        <end position="269"/>
    </location>
</feature>
<organism evidence="18 20">
    <name type="scientific">Helicoverpa armigera</name>
    <name type="common">Cotton bollworm</name>
    <name type="synonym">Heliothis armigera</name>
    <dbReference type="NCBI Taxonomy" id="29058"/>
    <lineage>
        <taxon>Eukaryota</taxon>
        <taxon>Metazoa</taxon>
        <taxon>Ecdysozoa</taxon>
        <taxon>Arthropoda</taxon>
        <taxon>Hexapoda</taxon>
        <taxon>Insecta</taxon>
        <taxon>Pterygota</taxon>
        <taxon>Neoptera</taxon>
        <taxon>Endopterygota</taxon>
        <taxon>Lepidoptera</taxon>
        <taxon>Glossata</taxon>
        <taxon>Ditrysia</taxon>
        <taxon>Noctuoidea</taxon>
        <taxon>Noctuidae</taxon>
        <taxon>Heliothinae</taxon>
        <taxon>Helicoverpa</taxon>
    </lineage>
</organism>
<comment type="subcellular location">
    <subcellularLocation>
        <location evidence="1">Cell membrane</location>
    </subcellularLocation>
</comment>
<evidence type="ECO:0000313" key="18">
    <source>
        <dbReference type="EMBL" id="PZC76915.1"/>
    </source>
</evidence>
<comment type="similarity">
    <text evidence="2">Belongs to the histidine acid phosphatase family. MINPP1 subfamily.</text>
</comment>
<evidence type="ECO:0000256" key="2">
    <source>
        <dbReference type="ARBA" id="ARBA00008422"/>
    </source>
</evidence>
<keyword evidence="7 17" id="KW-0732">Signal</keyword>
<sequence>MKLLLTVLAICSIQTVSSTFCFWNTGCPYKYFSNKTPYNSVRGDIRDSVVKLTGCEPVSIWGLIRHGQRNPGTEFGKHMKEALVIKEHVEASYNKGNCSLCAQDVENLLNWQVNMEMFDKPFQLTKEGYQESEGIGRRFKQAFPKLLEKLDQHDYLFRPAQGAWMADSAKGFVKGLGNKDLTIQPPKTNFDILSPYDTCKKYITDVKGNPETYAPSVRYLSSSEYLASKDRIQRRLGINYILTDTNITALYDLCRYTTSGLENKLSPWCALFTTQDLKVLEYIADLRHYYKSGYGTPINELLGQITLTDLLKSFKDAKSGKGKKITSYVTHATMMDMVYTALQLFKDDEPLSTSQRKADRKWRSSKLAVFSSNLMAVLNKCDKAVDDYNVVFYFNEEPLQSICREGVCTWQEFEDKLSPFTETNTEFCHNE</sequence>
<dbReference type="PIRSF" id="PIRSF000894">
    <property type="entry name" value="Acid_phosphatase"/>
    <property type="match status" value="1"/>
</dbReference>
<feature type="disulfide bond" evidence="16">
    <location>
        <begin position="55"/>
        <end position="381"/>
    </location>
</feature>
<reference evidence="18" key="2">
    <citation type="submission" date="2017-05" db="EMBL/GenBank/DDBJ databases">
        <authorList>
            <person name="Song R."/>
            <person name="Chenine A.L."/>
            <person name="Ruprecht R.M."/>
        </authorList>
    </citation>
    <scope>NUCLEOTIDE SEQUENCE</scope>
    <source>
        <strain evidence="18">Harm_GR_Male_#8</strain>
        <tissue evidence="18">Whole organism</tissue>
    </source>
</reference>
<dbReference type="InterPro" id="IPR029033">
    <property type="entry name" value="His_PPase_superfam"/>
</dbReference>
<evidence type="ECO:0000256" key="6">
    <source>
        <dbReference type="ARBA" id="ARBA00022475"/>
    </source>
</evidence>
<comment type="catalytic activity">
    <reaction evidence="12">
        <text>1D-myo-inositol 1,2,5,6-tetrakisphosphate + H2O = 1D-myo-inositol 1,2,6-trisphosphate + phosphate</text>
        <dbReference type="Rhea" id="RHEA:77119"/>
        <dbReference type="ChEBI" id="CHEBI:15377"/>
        <dbReference type="ChEBI" id="CHEBI:43474"/>
        <dbReference type="ChEBI" id="CHEBI:195535"/>
        <dbReference type="ChEBI" id="CHEBI:195537"/>
        <dbReference type="EC" id="3.1.3.62"/>
    </reaction>
    <physiologicalReaction direction="left-to-right" evidence="12">
        <dbReference type="Rhea" id="RHEA:77120"/>
    </physiologicalReaction>
</comment>
<dbReference type="CDD" id="cd07061">
    <property type="entry name" value="HP_HAP_like"/>
    <property type="match status" value="1"/>
</dbReference>
<gene>
    <name evidence="18" type="primary">HaOG204012</name>
    <name evidence="19" type="synonym">HaOG216996</name>
    <name evidence="18" type="ORF">B5X24_HaOG204012</name>
    <name evidence="19" type="ORF">B5X24_HaOG216996</name>
</gene>
<evidence type="ECO:0000256" key="13">
    <source>
        <dbReference type="ARBA" id="ARBA00043671"/>
    </source>
</evidence>
<dbReference type="GO" id="GO:0005886">
    <property type="term" value="C:plasma membrane"/>
    <property type="evidence" value="ECO:0007669"/>
    <property type="project" value="UniProtKB-SubCell"/>
</dbReference>